<dbReference type="GO" id="GO:0005509">
    <property type="term" value="F:calcium ion binding"/>
    <property type="evidence" value="ECO:0007669"/>
    <property type="project" value="InterPro"/>
</dbReference>
<comment type="catalytic activity">
    <reaction evidence="12">
        <text>a 1,2-diacyl-sn-glycero-3-phospho-L-serine + H(+) = a 1,2-diacyl-sn-glycero-3-phosphoethanolamine + CO2</text>
        <dbReference type="Rhea" id="RHEA:20828"/>
        <dbReference type="ChEBI" id="CHEBI:15378"/>
        <dbReference type="ChEBI" id="CHEBI:16526"/>
        <dbReference type="ChEBI" id="CHEBI:57262"/>
        <dbReference type="ChEBI" id="CHEBI:64612"/>
        <dbReference type="EC" id="4.1.1.65"/>
    </reaction>
</comment>
<comment type="subcellular location">
    <subcellularLocation>
        <location evidence="12">Golgi apparatus membrane</location>
        <topology evidence="12">Peripheral membrane protein</topology>
        <orientation evidence="12">Cytoplasmic side</orientation>
    </subcellularLocation>
    <subcellularLocation>
        <location evidence="12">Endosome membrane</location>
        <topology evidence="12">Peripheral membrane protein</topology>
        <orientation evidence="12">Cytoplasmic side</orientation>
    </subcellularLocation>
</comment>
<feature type="active site" description="Charge relay system; for autoendoproteolytic cleavage activity" evidence="12">
    <location>
        <position position="412"/>
    </location>
</feature>
<feature type="modified residue" description="Pyruvic acid (Ser); by autocatalysis" evidence="12">
    <location>
        <position position="499"/>
    </location>
</feature>
<evidence type="ECO:0000256" key="4">
    <source>
        <dbReference type="ARBA" id="ARBA00022837"/>
    </source>
</evidence>
<keyword evidence="7 12" id="KW-0865">Zymogen</keyword>
<dbReference type="GO" id="GO:0004609">
    <property type="term" value="F:phosphatidylserine decarboxylase activity"/>
    <property type="evidence" value="ECO:0007669"/>
    <property type="project" value="UniProtKB-UniRule"/>
</dbReference>
<evidence type="ECO:0000313" key="14">
    <source>
        <dbReference type="EMBL" id="KNE73262.1"/>
    </source>
</evidence>
<dbReference type="PANTHER" id="PTHR10067">
    <property type="entry name" value="PHOSPHATIDYLSERINE DECARBOXYLASE"/>
    <property type="match status" value="1"/>
</dbReference>
<comment type="PTM">
    <text evidence="12">Is synthesized initially as an inactive proenzyme. Formation of the active enzyme involves a self-maturation process in which the active site pyruvoyl group is generated from an internal serine residue via an autocatalytic post-translational modification. Two non-identical subunits are generated from the proenzyme in this reaction, and the pyruvate is formed at the N-terminus of the alpha chain, which is derived from the carboxyl end of the proenzyme. The autoendoproteolytic cleavage occurs by a canonical serine protease mechanism, in which the side chain hydroxyl group of the serine supplies its oxygen atom to form the C-terminus of the beta chain, while the remainder of the serine residue undergoes an oxidative deamination to produce ammonia and the pyruvoyl prosthetic group on the alpha chain. During this reaction, the Ser that is part of the protease active site of the proenzyme becomes the pyruvoyl prosthetic group, which constitutes an essential element of the active site of the mature decarboxylase.</text>
</comment>
<dbReference type="InterPro" id="IPR033177">
    <property type="entry name" value="PSD-B"/>
</dbReference>
<dbReference type="InterPro" id="IPR003817">
    <property type="entry name" value="PS_Dcarbxylase"/>
</dbReference>
<feature type="active site" description="Charge relay system; for autoendoproteolytic cleavage activity" evidence="12">
    <location>
        <position position="499"/>
    </location>
</feature>
<comment type="subunit">
    <text evidence="12">Heterodimer of a large membrane-associated beta subunit and a small pyruvoyl-containing alpha subunit.</text>
</comment>
<dbReference type="UniPathway" id="UPA00558">
    <property type="reaction ID" value="UER00616"/>
</dbReference>
<evidence type="ECO:0000256" key="9">
    <source>
        <dbReference type="ARBA" id="ARBA00023239"/>
    </source>
</evidence>
<feature type="domain" description="EF-hand" evidence="13">
    <location>
        <begin position="87"/>
        <end position="122"/>
    </location>
</feature>
<dbReference type="PROSITE" id="PS00018">
    <property type="entry name" value="EF_HAND_1"/>
    <property type="match status" value="1"/>
</dbReference>
<dbReference type="GO" id="GO:0016540">
    <property type="term" value="P:protein autoprocessing"/>
    <property type="evidence" value="ECO:0007669"/>
    <property type="project" value="UniProtKB-UniRule"/>
</dbReference>
<dbReference type="Gene3D" id="1.10.238.10">
    <property type="entry name" value="EF-hand"/>
    <property type="match status" value="1"/>
</dbReference>
<feature type="chain" id="PRO_5023385772" description="Phosphatidylserine decarboxylase 2 beta chain" evidence="12">
    <location>
        <begin position="1"/>
        <end position="498"/>
    </location>
</feature>
<name>A0A0L0TEU0_ALLM3</name>
<feature type="active site" description="Schiff-base intermediate with substrate; via pyruvic acid; for decarboxylase activity" evidence="12">
    <location>
        <position position="499"/>
    </location>
</feature>
<evidence type="ECO:0000256" key="12">
    <source>
        <dbReference type="HAMAP-Rule" id="MF_03209"/>
    </source>
</evidence>
<dbReference type="GO" id="GO:0010008">
    <property type="term" value="C:endosome membrane"/>
    <property type="evidence" value="ECO:0007669"/>
    <property type="project" value="UniProtKB-SubCell"/>
</dbReference>
<dbReference type="PROSITE" id="PS50222">
    <property type="entry name" value="EF_HAND_2"/>
    <property type="match status" value="1"/>
</dbReference>
<reference evidence="14 15" key="1">
    <citation type="submission" date="2009-11" db="EMBL/GenBank/DDBJ databases">
        <title>Annotation of Allomyces macrogynus ATCC 38327.</title>
        <authorList>
            <consortium name="The Broad Institute Genome Sequencing Platform"/>
            <person name="Russ C."/>
            <person name="Cuomo C."/>
            <person name="Burger G."/>
            <person name="Gray M.W."/>
            <person name="Holland P.W.H."/>
            <person name="King N."/>
            <person name="Lang F.B.F."/>
            <person name="Roger A.J."/>
            <person name="Ruiz-Trillo I."/>
            <person name="Young S.K."/>
            <person name="Zeng Q."/>
            <person name="Gargeya S."/>
            <person name="Fitzgerald M."/>
            <person name="Haas B."/>
            <person name="Abouelleil A."/>
            <person name="Alvarado L."/>
            <person name="Arachchi H.M."/>
            <person name="Berlin A."/>
            <person name="Chapman S.B."/>
            <person name="Gearin G."/>
            <person name="Goldberg J."/>
            <person name="Griggs A."/>
            <person name="Gujja S."/>
            <person name="Hansen M."/>
            <person name="Heiman D."/>
            <person name="Howarth C."/>
            <person name="Larimer J."/>
            <person name="Lui A."/>
            <person name="MacDonald P.J.P."/>
            <person name="McCowen C."/>
            <person name="Montmayeur A."/>
            <person name="Murphy C."/>
            <person name="Neiman D."/>
            <person name="Pearson M."/>
            <person name="Priest M."/>
            <person name="Roberts A."/>
            <person name="Saif S."/>
            <person name="Shea T."/>
            <person name="Sisk P."/>
            <person name="Stolte C."/>
            <person name="Sykes S."/>
            <person name="Wortman J."/>
            <person name="Nusbaum C."/>
            <person name="Birren B."/>
        </authorList>
    </citation>
    <scope>NUCLEOTIDE SEQUENCE [LARGE SCALE GENOMIC DNA]</scope>
    <source>
        <strain evidence="14 15">ATCC 38327</strain>
    </source>
</reference>
<keyword evidence="3 12" id="KW-0210">Decarboxylase</keyword>
<dbReference type="VEuPathDB" id="FungiDB:AMAG_20728"/>
<keyword evidence="4" id="KW-0106">Calcium</keyword>
<keyword evidence="12" id="KW-0333">Golgi apparatus</keyword>
<organism evidence="14 15">
    <name type="scientific">Allomyces macrogynus (strain ATCC 38327)</name>
    <name type="common">Allomyces javanicus var. macrogynus</name>
    <dbReference type="NCBI Taxonomy" id="578462"/>
    <lineage>
        <taxon>Eukaryota</taxon>
        <taxon>Fungi</taxon>
        <taxon>Fungi incertae sedis</taxon>
        <taxon>Blastocladiomycota</taxon>
        <taxon>Blastocladiomycetes</taxon>
        <taxon>Blastocladiales</taxon>
        <taxon>Blastocladiaceae</taxon>
        <taxon>Allomyces</taxon>
    </lineage>
</organism>
<evidence type="ECO:0000256" key="1">
    <source>
        <dbReference type="ARBA" id="ARBA00005189"/>
    </source>
</evidence>
<feature type="chain" id="PRO_5023385773" description="Phosphatidylserine decarboxylase 2 alpha chain" evidence="12">
    <location>
        <begin position="499"/>
        <end position="542"/>
    </location>
</feature>
<evidence type="ECO:0000256" key="8">
    <source>
        <dbReference type="ARBA" id="ARBA00023209"/>
    </source>
</evidence>
<comment type="cofactor">
    <cofactor evidence="12">
        <name>pyruvate</name>
        <dbReference type="ChEBI" id="CHEBI:15361"/>
    </cofactor>
    <text evidence="12">Binds 1 pyruvoyl group covalently per subunit.</text>
</comment>
<proteinExistence type="inferred from homology"/>
<keyword evidence="5 12" id="KW-0443">Lipid metabolism</keyword>
<dbReference type="SUPFAM" id="SSF47473">
    <property type="entry name" value="EF-hand"/>
    <property type="match status" value="1"/>
</dbReference>
<dbReference type="Proteomes" id="UP000054350">
    <property type="component" value="Unassembled WGS sequence"/>
</dbReference>
<dbReference type="AlphaFoldDB" id="A0A0L0TEU0"/>
<keyword evidence="6 12" id="KW-0472">Membrane</keyword>
<evidence type="ECO:0000256" key="10">
    <source>
        <dbReference type="ARBA" id="ARBA00023264"/>
    </source>
</evidence>
<evidence type="ECO:0000256" key="7">
    <source>
        <dbReference type="ARBA" id="ARBA00023145"/>
    </source>
</evidence>
<feature type="site" description="Cleavage (non-hydrolytic); by autocatalysis" evidence="12">
    <location>
        <begin position="498"/>
        <end position="499"/>
    </location>
</feature>
<dbReference type="Pfam" id="PF02666">
    <property type="entry name" value="PS_Dcarbxylase"/>
    <property type="match status" value="1"/>
</dbReference>
<comment type="pathway">
    <text evidence="1">Lipid metabolism.</text>
</comment>
<keyword evidence="9 12" id="KW-0456">Lyase</keyword>
<dbReference type="GO" id="GO:0006646">
    <property type="term" value="P:phosphatidylethanolamine biosynthetic process"/>
    <property type="evidence" value="ECO:0007669"/>
    <property type="project" value="UniProtKB-UniRule"/>
</dbReference>
<dbReference type="InterPro" id="IPR033179">
    <property type="entry name" value="PSD_type2_pro"/>
</dbReference>
<dbReference type="InterPro" id="IPR011992">
    <property type="entry name" value="EF-hand-dom_pair"/>
</dbReference>
<keyword evidence="10 12" id="KW-1208">Phospholipid metabolism</keyword>
<dbReference type="PANTHER" id="PTHR10067:SF17">
    <property type="entry name" value="PHOSPHATIDYLSERINE DECARBOXYLASE PROENZYME 2"/>
    <property type="match status" value="1"/>
</dbReference>
<dbReference type="eggNOG" id="KOG2419">
    <property type="taxonomic scope" value="Eukaryota"/>
</dbReference>
<keyword evidence="8 12" id="KW-0594">Phospholipid biosynthesis</keyword>
<reference evidence="15" key="2">
    <citation type="submission" date="2009-11" db="EMBL/GenBank/DDBJ databases">
        <title>The Genome Sequence of Allomyces macrogynus strain ATCC 38327.</title>
        <authorList>
            <consortium name="The Broad Institute Genome Sequencing Platform"/>
            <person name="Russ C."/>
            <person name="Cuomo C."/>
            <person name="Shea T."/>
            <person name="Young S.K."/>
            <person name="Zeng Q."/>
            <person name="Koehrsen M."/>
            <person name="Haas B."/>
            <person name="Borodovsky M."/>
            <person name="Guigo R."/>
            <person name="Alvarado L."/>
            <person name="Berlin A."/>
            <person name="Borenstein D."/>
            <person name="Chen Z."/>
            <person name="Engels R."/>
            <person name="Freedman E."/>
            <person name="Gellesch M."/>
            <person name="Goldberg J."/>
            <person name="Griggs A."/>
            <person name="Gujja S."/>
            <person name="Heiman D."/>
            <person name="Hepburn T."/>
            <person name="Howarth C."/>
            <person name="Jen D."/>
            <person name="Larson L."/>
            <person name="Lewis B."/>
            <person name="Mehta T."/>
            <person name="Park D."/>
            <person name="Pearson M."/>
            <person name="Roberts A."/>
            <person name="Saif S."/>
            <person name="Shenoy N."/>
            <person name="Sisk P."/>
            <person name="Stolte C."/>
            <person name="Sykes S."/>
            <person name="Walk T."/>
            <person name="White J."/>
            <person name="Yandava C."/>
            <person name="Burger G."/>
            <person name="Gray M.W."/>
            <person name="Holland P.W.H."/>
            <person name="King N."/>
            <person name="Lang F.B.F."/>
            <person name="Roger A.J."/>
            <person name="Ruiz-Trillo I."/>
            <person name="Lander E."/>
            <person name="Nusbaum C."/>
        </authorList>
    </citation>
    <scope>NUCLEOTIDE SEQUENCE [LARGE SCALE GENOMIC DNA]</scope>
    <source>
        <strain evidence="15">ATCC 38327</strain>
    </source>
</reference>
<keyword evidence="12" id="KW-0967">Endosome</keyword>
<dbReference type="GO" id="GO:0005795">
    <property type="term" value="C:Golgi stack"/>
    <property type="evidence" value="ECO:0007669"/>
    <property type="project" value="UniProtKB-UniRule"/>
</dbReference>
<gene>
    <name evidence="12" type="primary">PSD2</name>
    <name evidence="14" type="ORF">AMAG_20728</name>
</gene>
<keyword evidence="2 12" id="KW-0444">Lipid biosynthesis</keyword>
<evidence type="ECO:0000256" key="5">
    <source>
        <dbReference type="ARBA" id="ARBA00023098"/>
    </source>
</evidence>
<comment type="function">
    <text evidence="12">Catalyzes the formation of phosphatidylethanolamine (PtdEtn) from phosphatidylserine (PtdSer). Plays a central role in phospholipid metabolism and in the interorganelle trafficking of phosphatidylserine.</text>
</comment>
<dbReference type="InterPro" id="IPR002048">
    <property type="entry name" value="EF_hand_dom"/>
</dbReference>
<comment type="pathway">
    <text evidence="12">Phospholipid metabolism; phosphatidylethanolamine biosynthesis; phosphatidylethanolamine from CDP-diacylglycerol: step 2/2.</text>
</comment>
<dbReference type="STRING" id="578462.A0A0L0TEU0"/>
<dbReference type="InterPro" id="IPR018247">
    <property type="entry name" value="EF_Hand_1_Ca_BS"/>
</dbReference>
<dbReference type="EMBL" id="GG745392">
    <property type="protein sequence ID" value="KNE73262.1"/>
    <property type="molecule type" value="Genomic_DNA"/>
</dbReference>
<dbReference type="GO" id="GO:0000139">
    <property type="term" value="C:Golgi membrane"/>
    <property type="evidence" value="ECO:0007669"/>
    <property type="project" value="UniProtKB-SubCell"/>
</dbReference>
<dbReference type="OrthoDB" id="5973539at2759"/>
<dbReference type="HAMAP" id="MF_00663">
    <property type="entry name" value="PS_decarb_PSD_B_type2"/>
    <property type="match status" value="1"/>
</dbReference>
<evidence type="ECO:0000256" key="2">
    <source>
        <dbReference type="ARBA" id="ARBA00022516"/>
    </source>
</evidence>
<accession>A0A0L0TEU0</accession>
<protein>
    <recommendedName>
        <fullName evidence="12">Phosphatidylserine decarboxylase proenzyme 2</fullName>
        <ecNumber evidence="12">4.1.1.65</ecNumber>
    </recommendedName>
    <component>
        <recommendedName>
            <fullName evidence="12">Phosphatidylserine decarboxylase 2 beta chain</fullName>
        </recommendedName>
    </component>
    <component>
        <recommendedName>
            <fullName evidence="12">Phosphatidylserine decarboxylase 2 alpha chain</fullName>
        </recommendedName>
    </component>
</protein>
<dbReference type="EC" id="4.1.1.65" evidence="12"/>
<dbReference type="NCBIfam" id="TIGR00163">
    <property type="entry name" value="PS_decarb"/>
    <property type="match status" value="1"/>
</dbReference>
<evidence type="ECO:0000256" key="3">
    <source>
        <dbReference type="ARBA" id="ARBA00022793"/>
    </source>
</evidence>
<evidence type="ECO:0000313" key="15">
    <source>
        <dbReference type="Proteomes" id="UP000054350"/>
    </source>
</evidence>
<evidence type="ECO:0000259" key="13">
    <source>
        <dbReference type="PROSITE" id="PS50222"/>
    </source>
</evidence>
<evidence type="ECO:0000256" key="6">
    <source>
        <dbReference type="ARBA" id="ARBA00023136"/>
    </source>
</evidence>
<evidence type="ECO:0000256" key="11">
    <source>
        <dbReference type="ARBA" id="ARBA00023317"/>
    </source>
</evidence>
<comment type="similarity">
    <text evidence="12">Belongs to the phosphatidylserine decarboxylase family. PSD-B subfamily. Eukaryotic type II sub-subfamily.</text>
</comment>
<sequence length="542" mass="59782">MRFPLAFSVYDHDKFSANDYIGGCEIEVAGLVQAASNDEPATAVPPSDPEPTVLRLDMPAQDPNAVTISRQPPGLTVKVGYQPMDQVRKRLWRHLLAMFDDDKNDVLSPNELTAVLDILGSTHDEELVAEGYQAIGKAPDADLTMDEAVALFEELFQVHKEDSTITSLETCPFCHVKFADVTTSSIIIHLASCVETDRGSDRLMMSGFITEAQTSRNLMTKLVQRLARGAYSVGADSANIMVISRETGRIEEEKIAAFVRIGIRLLYRGLSSAVEARRAKRMLEAMTVKQGRKYTDPASKAEIPKFIAFHGLNVDEILEPLESFQNFNEFFYRKLKPGARVLDSPEDPSVAVSMADCRLMAFSTIDQAQELWIKGRNFTLANLLQSETEAARYTGGSLVIFRLAPQDYHRFHVPIDGVLGEVTHLPGAYYTVNPMAIRSAVDVYVENRRAVTYIESREFGRVGIVLVGAMMVGSIVVTAPEGGKVHRMDELGYFAFGGSTVLALFQPGRIALDEDLLANADRKLETHVRVGMSIGRATQPVG</sequence>
<keyword evidence="15" id="KW-1185">Reference proteome</keyword>
<feature type="active site" description="Charge relay system; for autoendoproteolytic cleavage activity" evidence="12">
    <location>
        <position position="356"/>
    </location>
</feature>
<keyword evidence="11 12" id="KW-0670">Pyruvate</keyword>